<reference evidence="2" key="1">
    <citation type="journal article" date="2022" name="Mol. Ecol. Resour.">
        <title>The genomes of chicory, endive, great burdock and yacon provide insights into Asteraceae palaeo-polyploidization history and plant inulin production.</title>
        <authorList>
            <person name="Fan W."/>
            <person name="Wang S."/>
            <person name="Wang H."/>
            <person name="Wang A."/>
            <person name="Jiang F."/>
            <person name="Liu H."/>
            <person name="Zhao H."/>
            <person name="Xu D."/>
            <person name="Zhang Y."/>
        </authorList>
    </citation>
    <scope>NUCLEOTIDE SEQUENCE [LARGE SCALE GENOMIC DNA]</scope>
    <source>
        <strain evidence="2">cv. Niubang</strain>
    </source>
</reference>
<reference evidence="1 2" key="2">
    <citation type="journal article" date="2022" name="Mol. Ecol. Resour.">
        <title>The genomes of chicory, endive, great burdock and yacon provide insights into Asteraceae paleo-polyploidization history and plant inulin production.</title>
        <authorList>
            <person name="Fan W."/>
            <person name="Wang S."/>
            <person name="Wang H."/>
            <person name="Wang A."/>
            <person name="Jiang F."/>
            <person name="Liu H."/>
            <person name="Zhao H."/>
            <person name="Xu D."/>
            <person name="Zhang Y."/>
        </authorList>
    </citation>
    <scope>NUCLEOTIDE SEQUENCE [LARGE SCALE GENOMIC DNA]</scope>
    <source>
        <strain evidence="2">cv. Niubang</strain>
    </source>
</reference>
<proteinExistence type="predicted"/>
<organism evidence="1 2">
    <name type="scientific">Arctium lappa</name>
    <name type="common">Greater burdock</name>
    <name type="synonym">Lappa major</name>
    <dbReference type="NCBI Taxonomy" id="4217"/>
    <lineage>
        <taxon>Eukaryota</taxon>
        <taxon>Viridiplantae</taxon>
        <taxon>Streptophyta</taxon>
        <taxon>Embryophyta</taxon>
        <taxon>Tracheophyta</taxon>
        <taxon>Spermatophyta</taxon>
        <taxon>Magnoliopsida</taxon>
        <taxon>eudicotyledons</taxon>
        <taxon>Gunneridae</taxon>
        <taxon>Pentapetalae</taxon>
        <taxon>asterids</taxon>
        <taxon>campanulids</taxon>
        <taxon>Asterales</taxon>
        <taxon>Asteraceae</taxon>
        <taxon>Carduoideae</taxon>
        <taxon>Cardueae</taxon>
        <taxon>Arctiinae</taxon>
        <taxon>Arctium</taxon>
    </lineage>
</organism>
<name>A0ACB9C301_ARCLA</name>
<evidence type="ECO:0000313" key="2">
    <source>
        <dbReference type="Proteomes" id="UP001055879"/>
    </source>
</evidence>
<accession>A0ACB9C301</accession>
<gene>
    <name evidence="1" type="ORF">L6452_17290</name>
</gene>
<comment type="caution">
    <text evidence="1">The sequence shown here is derived from an EMBL/GenBank/DDBJ whole genome shotgun (WGS) entry which is preliminary data.</text>
</comment>
<dbReference type="EMBL" id="CM042051">
    <property type="protein sequence ID" value="KAI3728651.1"/>
    <property type="molecule type" value="Genomic_DNA"/>
</dbReference>
<evidence type="ECO:0000313" key="1">
    <source>
        <dbReference type="EMBL" id="KAI3728651.1"/>
    </source>
</evidence>
<sequence>MDVVKLLDGVIYKISLRKKLLKERPEAKKFQFKGVSPLVEEMWDHLFGDAVATGESCVAPSSTPEFVDQSLSQVEEIQDKEGGTEDAYIDCSQHSNRLESLDVQEDGFWQNFIEDVRAANIDFEVGGDTWCHVMLMFQDPTRREIFFKMPSDDARNDVADMVFNVVQQHGDYIPMEDLDGETSSNEGIVRGSSNEMLDTLKFFFVELDAQISRIRNGWLQE</sequence>
<protein>
    <submittedName>
        <fullName evidence="1">Uncharacterized protein</fullName>
    </submittedName>
</protein>
<keyword evidence="2" id="KW-1185">Reference proteome</keyword>
<dbReference type="Proteomes" id="UP001055879">
    <property type="component" value="Linkage Group LG05"/>
</dbReference>